<protein>
    <submittedName>
        <fullName evidence="4">Putative phosphoglycerate mutase</fullName>
    </submittedName>
</protein>
<evidence type="ECO:0000256" key="2">
    <source>
        <dbReference type="ARBA" id="ARBA00023235"/>
    </source>
</evidence>
<dbReference type="InterPro" id="IPR050275">
    <property type="entry name" value="PGM_Phosphatase"/>
</dbReference>
<dbReference type="Proteomes" id="UP000011666">
    <property type="component" value="Unassembled WGS sequence"/>
</dbReference>
<dbReference type="InterPro" id="IPR013078">
    <property type="entry name" value="His_Pase_superF_clade-1"/>
</dbReference>
<keyword evidence="5" id="KW-1185">Reference proteome</keyword>
<keyword evidence="2" id="KW-0413">Isomerase</keyword>
<proteinExistence type="predicted"/>
<dbReference type="PROSITE" id="PS00175">
    <property type="entry name" value="PG_MUTASE"/>
    <property type="match status" value="1"/>
</dbReference>
<dbReference type="InterPro" id="IPR001345">
    <property type="entry name" value="PG/BPGM_mutase_AS"/>
</dbReference>
<dbReference type="SMART" id="SM00855">
    <property type="entry name" value="PGAM"/>
    <property type="match status" value="1"/>
</dbReference>
<accession>M0QRA2</accession>
<dbReference type="PANTHER" id="PTHR48100">
    <property type="entry name" value="BROAD-SPECIFICITY PHOSPHATASE YOR283W-RELATED"/>
    <property type="match status" value="1"/>
</dbReference>
<dbReference type="PANTHER" id="PTHR48100:SF1">
    <property type="entry name" value="HISTIDINE PHOSPHATASE FAMILY PROTEIN-RELATED"/>
    <property type="match status" value="1"/>
</dbReference>
<dbReference type="Pfam" id="PF00300">
    <property type="entry name" value="His_Phos_1"/>
    <property type="match status" value="1"/>
</dbReference>
<reference evidence="4 5" key="1">
    <citation type="submission" date="2013-01" db="EMBL/GenBank/DDBJ databases">
        <title>Whole genome shotgun sequence of Gordonia soli NBRC 108243.</title>
        <authorList>
            <person name="Isaki-Nakamura S."/>
            <person name="Hosoyama A."/>
            <person name="Tsuchikane K."/>
            <person name="Ando Y."/>
            <person name="Baba S."/>
            <person name="Ohji S."/>
            <person name="Hamada M."/>
            <person name="Tamura T."/>
            <person name="Yamazoe A."/>
            <person name="Yamazaki S."/>
            <person name="Fujita N."/>
        </authorList>
    </citation>
    <scope>NUCLEOTIDE SEQUENCE [LARGE SCALE GENOMIC DNA]</scope>
    <source>
        <strain evidence="4 5">NBRC 108243</strain>
    </source>
</reference>
<dbReference type="GO" id="GO:0016791">
    <property type="term" value="F:phosphatase activity"/>
    <property type="evidence" value="ECO:0007669"/>
    <property type="project" value="TreeGrafter"/>
</dbReference>
<dbReference type="EMBL" id="BANX01000045">
    <property type="protein sequence ID" value="GAC70949.1"/>
    <property type="molecule type" value="Genomic_DNA"/>
</dbReference>
<dbReference type="CDD" id="cd07067">
    <property type="entry name" value="HP_PGM_like"/>
    <property type="match status" value="1"/>
</dbReference>
<sequence length="221" mass="23964">MARLHLVRHGQTTSNVLKRLDTALPGASLTDFGARQAARFALEQPPRGEVVVVSSLARRARETAALIGSVWGVEAGTVDGVHEVQVGDLEDRWDSDAHEVFRTVVDRWYGGEPDVEIPGGESLSQVRSRFLPVIDGLVRDHLSADDPPDVYLVSHGAAIRLVAAHLAGIDGEFAAATHLNNLGSIELDLVDGRWECRRWGAVFAPFEPPQVDEPLVVDPMG</sequence>
<dbReference type="InterPro" id="IPR029033">
    <property type="entry name" value="His_PPase_superfam"/>
</dbReference>
<evidence type="ECO:0000313" key="4">
    <source>
        <dbReference type="EMBL" id="GAC70949.1"/>
    </source>
</evidence>
<dbReference type="SUPFAM" id="SSF53254">
    <property type="entry name" value="Phosphoglycerate mutase-like"/>
    <property type="match status" value="1"/>
</dbReference>
<dbReference type="OrthoDB" id="9793115at2"/>
<dbReference type="GO" id="GO:0005737">
    <property type="term" value="C:cytoplasm"/>
    <property type="evidence" value="ECO:0007669"/>
    <property type="project" value="TreeGrafter"/>
</dbReference>
<dbReference type="STRING" id="1223545.GS4_45_00050"/>
<comment type="caution">
    <text evidence="4">The sequence shown here is derived from an EMBL/GenBank/DDBJ whole genome shotgun (WGS) entry which is preliminary data.</text>
</comment>
<organism evidence="4 5">
    <name type="scientific">Gordonia soli NBRC 108243</name>
    <dbReference type="NCBI Taxonomy" id="1223545"/>
    <lineage>
        <taxon>Bacteria</taxon>
        <taxon>Bacillati</taxon>
        <taxon>Actinomycetota</taxon>
        <taxon>Actinomycetes</taxon>
        <taxon>Mycobacteriales</taxon>
        <taxon>Gordoniaceae</taxon>
        <taxon>Gordonia</taxon>
    </lineage>
</organism>
<evidence type="ECO:0000313" key="5">
    <source>
        <dbReference type="Proteomes" id="UP000011666"/>
    </source>
</evidence>
<dbReference type="eggNOG" id="COG0406">
    <property type="taxonomic scope" value="Bacteria"/>
</dbReference>
<gene>
    <name evidence="4" type="ORF">GS4_45_00050</name>
</gene>
<dbReference type="AlphaFoldDB" id="M0QRA2"/>
<name>M0QRA2_9ACTN</name>
<dbReference type="RefSeq" id="WP_007625447.1">
    <property type="nucleotide sequence ID" value="NZ_BANX01000045.1"/>
</dbReference>
<evidence type="ECO:0000256" key="3">
    <source>
        <dbReference type="PIRSR" id="PIRSR613078-3"/>
    </source>
</evidence>
<keyword evidence="1" id="KW-0324">Glycolysis</keyword>
<feature type="site" description="Transition state stabilizer" evidence="3">
    <location>
        <position position="155"/>
    </location>
</feature>
<dbReference type="Gene3D" id="3.40.50.1240">
    <property type="entry name" value="Phosphoglycerate mutase-like"/>
    <property type="match status" value="1"/>
</dbReference>
<evidence type="ECO:0000256" key="1">
    <source>
        <dbReference type="ARBA" id="ARBA00023152"/>
    </source>
</evidence>